<dbReference type="InParanoid" id="K9FLR6"/>
<dbReference type="OrthoDB" id="10527318at2759"/>
<organism evidence="1 2">
    <name type="scientific">Penicillium digitatum (strain PHI26 / CECT 20796)</name>
    <name type="common">Green mold</name>
    <dbReference type="NCBI Taxonomy" id="1170229"/>
    <lineage>
        <taxon>Eukaryota</taxon>
        <taxon>Fungi</taxon>
        <taxon>Dikarya</taxon>
        <taxon>Ascomycota</taxon>
        <taxon>Pezizomycotina</taxon>
        <taxon>Eurotiomycetes</taxon>
        <taxon>Eurotiomycetidae</taxon>
        <taxon>Eurotiales</taxon>
        <taxon>Aspergillaceae</taxon>
        <taxon>Penicillium</taxon>
    </lineage>
</organism>
<name>K9FLR6_PEND2</name>
<proteinExistence type="predicted"/>
<protein>
    <submittedName>
        <fullName evidence="1">Uncharacterized protein</fullName>
    </submittedName>
</protein>
<reference evidence="2" key="1">
    <citation type="journal article" date="2012" name="BMC Genomics">
        <title>Genome sequence of the necrotrophic fungus Penicillium digitatum, the main postharvest pathogen of citrus.</title>
        <authorList>
            <person name="Marcet-Houben M."/>
            <person name="Ballester A.-R."/>
            <person name="de la Fuente B."/>
            <person name="Harries E."/>
            <person name="Marcos J.F."/>
            <person name="Gonzalez-Candelas L."/>
            <person name="Gabaldon T."/>
        </authorList>
    </citation>
    <scope>NUCLEOTIDE SEQUENCE [LARGE SCALE GENOMIC DNA]</scope>
    <source>
        <strain evidence="2">PHI26 / CECT 20796</strain>
    </source>
</reference>
<accession>K9FLR6</accession>
<gene>
    <name evidence="1" type="ORF">PDIG_55900</name>
</gene>
<dbReference type="AlphaFoldDB" id="K9FLR6"/>
<dbReference type="HOGENOM" id="CLU_1678509_0_0_1"/>
<dbReference type="EMBL" id="AKCT01000225">
    <property type="protein sequence ID" value="EKV10535.1"/>
    <property type="molecule type" value="Genomic_DNA"/>
</dbReference>
<keyword evidence="2" id="KW-1185">Reference proteome</keyword>
<sequence length="158" mass="17914">MRYLFDEGGSSQPPLVFERKECPFFALQRSSSARAELGDAYHLGFLDHSSRESSIILTWKQSRQDDCIPRLAERLLLGKGIAHTSRDGRRWMKRKKSMICQSLLFGWCAGRVEARCSPYRKCHVVMISADWPCKASLSSTTVYPIKIHHLHSGGGESL</sequence>
<comment type="caution">
    <text evidence="1">The sequence shown here is derived from an EMBL/GenBank/DDBJ whole genome shotgun (WGS) entry which is preliminary data.</text>
</comment>
<evidence type="ECO:0000313" key="1">
    <source>
        <dbReference type="EMBL" id="EKV10535.1"/>
    </source>
</evidence>
<evidence type="ECO:0000313" key="2">
    <source>
        <dbReference type="Proteomes" id="UP000009882"/>
    </source>
</evidence>
<dbReference type="Proteomes" id="UP000009882">
    <property type="component" value="Unassembled WGS sequence"/>
</dbReference>